<sequence length="510" mass="55463">MASATVNTNPLKDGSSKFNQSTSGKKPKAGVKAGTKAAKNPGSSSRSQKSGSGSGKEAGKKRTTGRTKESRGGSSRDRSKSGSKRKSGSSSSGSQKKGAGSKSSKGGMSRSETIKLSCGPDVYYVSSRHFAACSNLIKKELAVNAHARSVDLRQFDKTTVRVLAEYIESKKIKTDISFYSLAELLKFSKVFEMDNLRSQLEKFITVIAANDLATLHQVLLIIGITSVTRSTERVILERAAKNFTGLAAQSTFQRIPFNIVVTLFARCDLNVKNEVQVVDAMLLWLAGQANLPSVVPSLFYLVRHDFIHSIQKAFIVERARALRFPDDAIMAIERCFECRNGTRICVLREHYEAKYARCGIADASNLDAKNPDMPLSLPREAILYKPAATDSETAKTNNRSFHSSEARPYTHKREHSSARSKKAAGKKSKNTKGGARKKSSATQSLPLSTHEVIGSFVGKNGETGFRGSSSKRSKSTEKSGNRAKKDNKSKTPGKKPSSSKDKTLKKSSTR</sequence>
<feature type="compositionally biased region" description="Low complexity" evidence="1">
    <location>
        <begin position="88"/>
        <end position="111"/>
    </location>
</feature>
<dbReference type="InterPro" id="IPR011705">
    <property type="entry name" value="BACK"/>
</dbReference>
<accession>A0A2A6BQ91</accession>
<gene>
    <name evidence="2" type="primary">WBGene00275146</name>
</gene>
<feature type="compositionally biased region" description="Basic and acidic residues" evidence="1">
    <location>
        <begin position="66"/>
        <end position="80"/>
    </location>
</feature>
<dbReference type="Pfam" id="PF07707">
    <property type="entry name" value="BACK"/>
    <property type="match status" value="1"/>
</dbReference>
<evidence type="ECO:0000313" key="3">
    <source>
        <dbReference type="Proteomes" id="UP000005239"/>
    </source>
</evidence>
<evidence type="ECO:0000256" key="1">
    <source>
        <dbReference type="SAM" id="MobiDB-lite"/>
    </source>
</evidence>
<feature type="compositionally biased region" description="Polar residues" evidence="1">
    <location>
        <begin position="1"/>
        <end position="23"/>
    </location>
</feature>
<feature type="compositionally biased region" description="Basic residues" evidence="1">
    <location>
        <begin position="409"/>
        <end position="439"/>
    </location>
</feature>
<evidence type="ECO:0000313" key="2">
    <source>
        <dbReference type="EnsemblMetazoa" id="PPA36777.1"/>
    </source>
</evidence>
<feature type="region of interest" description="Disordered" evidence="1">
    <location>
        <begin position="1"/>
        <end position="111"/>
    </location>
</feature>
<dbReference type="EnsemblMetazoa" id="PPA36777.1">
    <property type="protein sequence ID" value="PPA36777.1"/>
    <property type="gene ID" value="WBGene00275146"/>
</dbReference>
<accession>A0A8R1UNK1</accession>
<feature type="region of interest" description="Disordered" evidence="1">
    <location>
        <begin position="387"/>
        <end position="510"/>
    </location>
</feature>
<reference evidence="2" key="2">
    <citation type="submission" date="2022-06" db="UniProtKB">
        <authorList>
            <consortium name="EnsemblMetazoa"/>
        </authorList>
    </citation>
    <scope>IDENTIFICATION</scope>
    <source>
        <strain evidence="2">PS312</strain>
    </source>
</reference>
<dbReference type="Proteomes" id="UP000005239">
    <property type="component" value="Unassembled WGS sequence"/>
</dbReference>
<dbReference type="Gene3D" id="1.25.40.420">
    <property type="match status" value="1"/>
</dbReference>
<name>A0A2A6BQ91_PRIPA</name>
<protein>
    <submittedName>
        <fullName evidence="2">BTB And C-terminal Kelch domain containing protein</fullName>
    </submittedName>
</protein>
<dbReference type="OrthoDB" id="5844508at2759"/>
<organism evidence="2 3">
    <name type="scientific">Pristionchus pacificus</name>
    <name type="common">Parasitic nematode worm</name>
    <dbReference type="NCBI Taxonomy" id="54126"/>
    <lineage>
        <taxon>Eukaryota</taxon>
        <taxon>Metazoa</taxon>
        <taxon>Ecdysozoa</taxon>
        <taxon>Nematoda</taxon>
        <taxon>Chromadorea</taxon>
        <taxon>Rhabditida</taxon>
        <taxon>Rhabditina</taxon>
        <taxon>Diplogasteromorpha</taxon>
        <taxon>Diplogasteroidea</taxon>
        <taxon>Neodiplogasteridae</taxon>
        <taxon>Pristionchus</taxon>
    </lineage>
</organism>
<feature type="compositionally biased region" description="Basic and acidic residues" evidence="1">
    <location>
        <begin position="474"/>
        <end position="489"/>
    </location>
</feature>
<dbReference type="AlphaFoldDB" id="A0A2A6BQ91"/>
<reference evidence="3" key="1">
    <citation type="journal article" date="2008" name="Nat. Genet.">
        <title>The Pristionchus pacificus genome provides a unique perspective on nematode lifestyle and parasitism.</title>
        <authorList>
            <person name="Dieterich C."/>
            <person name="Clifton S.W."/>
            <person name="Schuster L.N."/>
            <person name="Chinwalla A."/>
            <person name="Delehaunty K."/>
            <person name="Dinkelacker I."/>
            <person name="Fulton L."/>
            <person name="Fulton R."/>
            <person name="Godfrey J."/>
            <person name="Minx P."/>
            <person name="Mitreva M."/>
            <person name="Roeseler W."/>
            <person name="Tian H."/>
            <person name="Witte H."/>
            <person name="Yang S.P."/>
            <person name="Wilson R.K."/>
            <person name="Sommer R.J."/>
        </authorList>
    </citation>
    <scope>NUCLEOTIDE SEQUENCE [LARGE SCALE GENOMIC DNA]</scope>
    <source>
        <strain evidence="3">PS312</strain>
    </source>
</reference>
<feature type="compositionally biased region" description="Low complexity" evidence="1">
    <location>
        <begin position="30"/>
        <end position="51"/>
    </location>
</feature>
<proteinExistence type="predicted"/>
<keyword evidence="3" id="KW-1185">Reference proteome</keyword>
<feature type="compositionally biased region" description="Polar residues" evidence="1">
    <location>
        <begin position="390"/>
        <end position="403"/>
    </location>
</feature>